<keyword evidence="2 4" id="KW-0597">Phosphoprotein</keyword>
<dbReference type="PROSITE" id="PS50110">
    <property type="entry name" value="RESPONSE_REGULATORY"/>
    <property type="match status" value="1"/>
</dbReference>
<dbReference type="RefSeq" id="WP_173702702.1">
    <property type="nucleotide sequence ID" value="NZ_JABSWD010000001.1"/>
</dbReference>
<evidence type="ECO:0000256" key="1">
    <source>
        <dbReference type="ARBA" id="ARBA00018672"/>
    </source>
</evidence>
<evidence type="ECO:0000259" key="5">
    <source>
        <dbReference type="PROSITE" id="PS50110"/>
    </source>
</evidence>
<dbReference type="Proteomes" id="UP000563151">
    <property type="component" value="Unassembled WGS sequence"/>
</dbReference>
<accession>A0A923EB78</accession>
<dbReference type="Pfam" id="PF00072">
    <property type="entry name" value="Response_reg"/>
    <property type="match status" value="1"/>
</dbReference>
<dbReference type="AlphaFoldDB" id="A0A923EB78"/>
<comment type="function">
    <text evidence="3">May play the central regulatory role in sporulation. It may be an element of the effector pathway responsible for the activation of sporulation genes in response to nutritional stress. Spo0A may act in concert with spo0H (a sigma factor) to control the expression of some genes that are critical to the sporulation process.</text>
</comment>
<gene>
    <name evidence="6" type="ORF">HGG79_05095</name>
</gene>
<dbReference type="PANTHER" id="PTHR44591:SF19">
    <property type="entry name" value="TWO-COMPONENT RESPONSE REGULATOR-RELATED"/>
    <property type="match status" value="1"/>
</dbReference>
<dbReference type="CDD" id="cd17569">
    <property type="entry name" value="REC_HupR-like"/>
    <property type="match status" value="1"/>
</dbReference>
<dbReference type="Gene3D" id="3.40.50.2300">
    <property type="match status" value="1"/>
</dbReference>
<keyword evidence="7" id="KW-1185">Reference proteome</keyword>
<feature type="modified residue" description="4-aspartylphosphate" evidence="4">
    <location>
        <position position="58"/>
    </location>
</feature>
<protein>
    <recommendedName>
        <fullName evidence="1">Stage 0 sporulation protein A homolog</fullName>
    </recommendedName>
</protein>
<dbReference type="SUPFAM" id="SSF52172">
    <property type="entry name" value="CheY-like"/>
    <property type="match status" value="1"/>
</dbReference>
<dbReference type="InterPro" id="IPR050595">
    <property type="entry name" value="Bact_response_regulator"/>
</dbReference>
<dbReference type="InterPro" id="IPR011006">
    <property type="entry name" value="CheY-like_superfamily"/>
</dbReference>
<evidence type="ECO:0000313" key="7">
    <source>
        <dbReference type="Proteomes" id="UP000563151"/>
    </source>
</evidence>
<sequence length="352" mass="41222">MNNKVENISILFVDDEQKILSSIQRGIIGEKFKGFFANSGKQALEIMEENEISVIVTDMRMPEMDGLQLLKIVKEKYPDTIRMVLSGYAQLTQVIATINKVGVFKFILKPWNLEDDFIPNIREAMEYYILKKESEKLKGMLEKKNELYHNLVMSSDRTVMEMKKGFNSFININKYALDNVKRFLNSNNDMSKEILIKYLNMIEDFYDKYSSIVFESSTSFMLEKLLSDFTINMKDKYENVNIQIYNKSEKVLKGRYKLANLILNILGDIVVNIYESNLSIVVMVNESFVFNKEVQVELFMTLLSKEKKDYRELLILTMFLNELLKEFKGECYVKEMDEGVTIVIKQKFIEVN</sequence>
<evidence type="ECO:0000256" key="4">
    <source>
        <dbReference type="PROSITE-ProRule" id="PRU00169"/>
    </source>
</evidence>
<feature type="domain" description="Response regulatory" evidence="5">
    <location>
        <begin position="9"/>
        <end position="124"/>
    </location>
</feature>
<organism evidence="6 7">
    <name type="scientific">Clostridium tetanomorphum</name>
    <dbReference type="NCBI Taxonomy" id="1553"/>
    <lineage>
        <taxon>Bacteria</taxon>
        <taxon>Bacillati</taxon>
        <taxon>Bacillota</taxon>
        <taxon>Clostridia</taxon>
        <taxon>Eubacteriales</taxon>
        <taxon>Clostridiaceae</taxon>
        <taxon>Clostridium</taxon>
    </lineage>
</organism>
<comment type="caution">
    <text evidence="6">The sequence shown here is derived from an EMBL/GenBank/DDBJ whole genome shotgun (WGS) entry which is preliminary data.</text>
</comment>
<dbReference type="EMBL" id="JAAZWO010000004">
    <property type="protein sequence ID" value="MBC2397158.1"/>
    <property type="molecule type" value="Genomic_DNA"/>
</dbReference>
<dbReference type="InterPro" id="IPR001789">
    <property type="entry name" value="Sig_transdc_resp-reg_receiver"/>
</dbReference>
<proteinExistence type="predicted"/>
<evidence type="ECO:0000256" key="3">
    <source>
        <dbReference type="ARBA" id="ARBA00024867"/>
    </source>
</evidence>
<evidence type="ECO:0000313" key="6">
    <source>
        <dbReference type="EMBL" id="MBC2397158.1"/>
    </source>
</evidence>
<name>A0A923EB78_CLOTT</name>
<evidence type="ECO:0000256" key="2">
    <source>
        <dbReference type="ARBA" id="ARBA00022553"/>
    </source>
</evidence>
<reference evidence="6 7" key="1">
    <citation type="submission" date="2020-04" db="EMBL/GenBank/DDBJ databases">
        <title>Genomic insights into acetone-butanol-ethanol (ABE) fermentation by sequencing solventogenic clostridia strains.</title>
        <authorList>
            <person name="Brown S."/>
        </authorList>
    </citation>
    <scope>NUCLEOTIDE SEQUENCE [LARGE SCALE GENOMIC DNA]</scope>
    <source>
        <strain evidence="6 7">DJ011</strain>
    </source>
</reference>
<dbReference type="PANTHER" id="PTHR44591">
    <property type="entry name" value="STRESS RESPONSE REGULATOR PROTEIN 1"/>
    <property type="match status" value="1"/>
</dbReference>
<dbReference type="SMART" id="SM00448">
    <property type="entry name" value="REC"/>
    <property type="match status" value="1"/>
</dbReference>
<dbReference type="GO" id="GO:0000160">
    <property type="term" value="P:phosphorelay signal transduction system"/>
    <property type="evidence" value="ECO:0007669"/>
    <property type="project" value="InterPro"/>
</dbReference>